<evidence type="ECO:0000313" key="3">
    <source>
        <dbReference type="Proteomes" id="UP001281761"/>
    </source>
</evidence>
<proteinExistence type="predicted"/>
<name>A0ABQ9XQC0_9EUKA</name>
<feature type="region of interest" description="Disordered" evidence="1">
    <location>
        <begin position="1"/>
        <end position="35"/>
    </location>
</feature>
<accession>A0ABQ9XQC0</accession>
<gene>
    <name evidence="2" type="ORF">BLNAU_11523</name>
</gene>
<sequence length="113" mass="13098">MSHRNQPWNSHSTGKPSNKGQVVNKNGNRVSSIGNTHHTQELIDTAGKVIKVTIISIMIITVTMRLQEDILMREGRNQPQYIHQRHLQHHHQGTLPKPRFLQVIRLKMMIQQE</sequence>
<reference evidence="2 3" key="1">
    <citation type="journal article" date="2022" name="bioRxiv">
        <title>Genomics of Preaxostyla Flagellates Illuminates Evolutionary Transitions and the Path Towards Mitochondrial Loss.</title>
        <authorList>
            <person name="Novak L.V.F."/>
            <person name="Treitli S.C."/>
            <person name="Pyrih J."/>
            <person name="Halakuc P."/>
            <person name="Pipaliya S.V."/>
            <person name="Vacek V."/>
            <person name="Brzon O."/>
            <person name="Soukal P."/>
            <person name="Eme L."/>
            <person name="Dacks J.B."/>
            <person name="Karnkowska A."/>
            <person name="Elias M."/>
            <person name="Hampl V."/>
        </authorList>
    </citation>
    <scope>NUCLEOTIDE SEQUENCE [LARGE SCALE GENOMIC DNA]</scope>
    <source>
        <strain evidence="2">NAU3</strain>
        <tissue evidence="2">Gut</tissue>
    </source>
</reference>
<comment type="caution">
    <text evidence="2">The sequence shown here is derived from an EMBL/GenBank/DDBJ whole genome shotgun (WGS) entry which is preliminary data.</text>
</comment>
<dbReference type="EMBL" id="JARBJD010000090">
    <property type="protein sequence ID" value="KAK2953523.1"/>
    <property type="molecule type" value="Genomic_DNA"/>
</dbReference>
<evidence type="ECO:0000313" key="2">
    <source>
        <dbReference type="EMBL" id="KAK2953523.1"/>
    </source>
</evidence>
<dbReference type="Proteomes" id="UP001281761">
    <property type="component" value="Unassembled WGS sequence"/>
</dbReference>
<keyword evidence="3" id="KW-1185">Reference proteome</keyword>
<protein>
    <submittedName>
        <fullName evidence="2">Uncharacterized protein</fullName>
    </submittedName>
</protein>
<evidence type="ECO:0000256" key="1">
    <source>
        <dbReference type="SAM" id="MobiDB-lite"/>
    </source>
</evidence>
<organism evidence="2 3">
    <name type="scientific">Blattamonas nauphoetae</name>
    <dbReference type="NCBI Taxonomy" id="2049346"/>
    <lineage>
        <taxon>Eukaryota</taxon>
        <taxon>Metamonada</taxon>
        <taxon>Preaxostyla</taxon>
        <taxon>Oxymonadida</taxon>
        <taxon>Blattamonas</taxon>
    </lineage>
</organism>